<dbReference type="EMBL" id="CCJX01000152">
    <property type="protein sequence ID" value="CDT48984.1"/>
    <property type="molecule type" value="Genomic_DNA"/>
</dbReference>
<feature type="binding site" evidence="7">
    <location>
        <position position="79"/>
    </location>
    <ligand>
        <name>S-adenosyl-L-methionine</name>
        <dbReference type="ChEBI" id="CHEBI:59789"/>
    </ligand>
</feature>
<feature type="region of interest" description="Disordered" evidence="8">
    <location>
        <begin position="288"/>
        <end position="310"/>
    </location>
</feature>
<evidence type="ECO:0000256" key="5">
    <source>
        <dbReference type="ARBA" id="ARBA00022679"/>
    </source>
</evidence>
<keyword evidence="3 7" id="KW-0698">rRNA processing</keyword>
<evidence type="ECO:0000256" key="3">
    <source>
        <dbReference type="ARBA" id="ARBA00022552"/>
    </source>
</evidence>
<dbReference type="Proteomes" id="UP000049495">
    <property type="component" value="Unassembled WGS sequence"/>
</dbReference>
<reference evidence="9 11" key="2">
    <citation type="submission" date="2014-06" db="EMBL/GenBank/DDBJ databases">
        <authorList>
            <person name="Le Roux F."/>
        </authorList>
    </citation>
    <scope>NUCLEOTIDE SEQUENCE</scope>
    <source>
        <strain evidence="10 11">J5-4</strain>
        <strain evidence="9">J5-5</strain>
    </source>
</reference>
<keyword evidence="5 7" id="KW-0808">Transferase</keyword>
<evidence type="ECO:0000313" key="12">
    <source>
        <dbReference type="Proteomes" id="UP000049495"/>
    </source>
</evidence>
<evidence type="ECO:0000256" key="1">
    <source>
        <dbReference type="ARBA" id="ARBA00010396"/>
    </source>
</evidence>
<keyword evidence="4 7" id="KW-0489">Methyltransferase</keyword>
<dbReference type="InterPro" id="IPR002903">
    <property type="entry name" value="RsmH"/>
</dbReference>
<dbReference type="PIRSF" id="PIRSF004486">
    <property type="entry name" value="MraW"/>
    <property type="match status" value="1"/>
</dbReference>
<accession>A0A0T7CVE4</accession>
<dbReference type="FunFam" id="1.10.150.170:FF:000001">
    <property type="entry name" value="Ribosomal RNA small subunit methyltransferase H"/>
    <property type="match status" value="1"/>
</dbReference>
<evidence type="ECO:0000313" key="11">
    <source>
        <dbReference type="Proteomes" id="UP000049077"/>
    </source>
</evidence>
<dbReference type="AlphaFoldDB" id="A0A0T7CVE4"/>
<proteinExistence type="inferred from homology"/>
<gene>
    <name evidence="9" type="primary">mraW</name>
    <name evidence="7" type="synonym">rsmH</name>
    <name evidence="10" type="ORF">VCR4J5_650105</name>
    <name evidence="9" type="ORF">VCR5J5_170135</name>
</gene>
<comment type="similarity">
    <text evidence="1 7">Belongs to the methyltransferase superfamily. RsmH family.</text>
</comment>
<dbReference type="Gene3D" id="1.10.150.170">
    <property type="entry name" value="Putative methyltransferase TM0872, insert domain"/>
    <property type="match status" value="1"/>
</dbReference>
<dbReference type="PANTHER" id="PTHR11265">
    <property type="entry name" value="S-ADENOSYL-METHYLTRANSFERASE MRAW"/>
    <property type="match status" value="1"/>
</dbReference>
<dbReference type="GeneID" id="93898951"/>
<reference evidence="12" key="1">
    <citation type="submission" date="2014-06" db="EMBL/GenBank/DDBJ databases">
        <authorList>
            <person name="Le Roux Frederique"/>
        </authorList>
    </citation>
    <scope>NUCLEOTIDE SEQUENCE [LARGE SCALE GENOMIC DNA]</scope>
    <source>
        <strain evidence="12">J5-5</strain>
    </source>
</reference>
<dbReference type="Gene3D" id="3.40.50.150">
    <property type="entry name" value="Vaccinia Virus protein VP39"/>
    <property type="match status" value="1"/>
</dbReference>
<dbReference type="RefSeq" id="WP_017629354.1">
    <property type="nucleotide sequence ID" value="NZ_AP025476.1"/>
</dbReference>
<dbReference type="OrthoDB" id="9806637at2"/>
<feature type="binding site" evidence="7">
    <location>
        <begin position="35"/>
        <end position="37"/>
    </location>
    <ligand>
        <name>S-adenosyl-L-methionine</name>
        <dbReference type="ChEBI" id="CHEBI:59789"/>
    </ligand>
</feature>
<comment type="subcellular location">
    <subcellularLocation>
        <location evidence="7">Cytoplasm</location>
    </subcellularLocation>
</comment>
<keyword evidence="6 7" id="KW-0949">S-adenosyl-L-methionine</keyword>
<feature type="compositionally biased region" description="Basic and acidic residues" evidence="8">
    <location>
        <begin position="295"/>
        <end position="304"/>
    </location>
</feature>
<dbReference type="NCBIfam" id="TIGR00006">
    <property type="entry name" value="16S rRNA (cytosine(1402)-N(4))-methyltransferase RsmH"/>
    <property type="match status" value="1"/>
</dbReference>
<evidence type="ECO:0000256" key="7">
    <source>
        <dbReference type="HAMAP-Rule" id="MF_01007"/>
    </source>
</evidence>
<feature type="binding site" evidence="7">
    <location>
        <position position="55"/>
    </location>
    <ligand>
        <name>S-adenosyl-L-methionine</name>
        <dbReference type="ChEBI" id="CHEBI:59789"/>
    </ligand>
</feature>
<dbReference type="GO" id="GO:0005737">
    <property type="term" value="C:cytoplasm"/>
    <property type="evidence" value="ECO:0007669"/>
    <property type="project" value="UniProtKB-SubCell"/>
</dbReference>
<dbReference type="EMBL" id="CCJV01000075">
    <property type="protein sequence ID" value="CDT19459.1"/>
    <property type="molecule type" value="Genomic_DNA"/>
</dbReference>
<evidence type="ECO:0000256" key="6">
    <source>
        <dbReference type="ARBA" id="ARBA00022691"/>
    </source>
</evidence>
<organism evidence="9 12">
    <name type="scientific">Vibrio crassostreae</name>
    <dbReference type="NCBI Taxonomy" id="246167"/>
    <lineage>
        <taxon>Bacteria</taxon>
        <taxon>Pseudomonadati</taxon>
        <taxon>Pseudomonadota</taxon>
        <taxon>Gammaproteobacteria</taxon>
        <taxon>Vibrionales</taxon>
        <taxon>Vibrionaceae</taxon>
        <taxon>Vibrio</taxon>
    </lineage>
</organism>
<dbReference type="HAMAP" id="MF_01007">
    <property type="entry name" value="16SrRNA_methyltr_H"/>
    <property type="match status" value="1"/>
</dbReference>
<keyword evidence="2 7" id="KW-0963">Cytoplasm</keyword>
<feature type="binding site" evidence="7">
    <location>
        <position position="108"/>
    </location>
    <ligand>
        <name>S-adenosyl-L-methionine</name>
        <dbReference type="ChEBI" id="CHEBI:59789"/>
    </ligand>
</feature>
<sequence>MTEAFKHISVLLNESIDGLAIKPDGTYIDGTFGRGGHSRTILSKLGENGRLFSIDRDPQAIAEAQKIDDPRFTIIHGPFSGMAEYAERYDLVGQVDGVLLDLGVSSPQLDDAERGFSFMKDGPLDMRMDPTSGIPVSQWLVEADLDDITWVIREFGEDKHARRIAKGIIAYQENEENEPLTRTGQLAKLISDVAPKSFKEKKHPATRAFQAFRIYINSELEEIDTALKGAASILAPEGRLSVISFHSLEDRMVKRFIRKESQGPQVPHGLPLTEEQIKALGSADLKPVGKAIKPSKGEVDENTRSRSSVLRIAEKL</sequence>
<evidence type="ECO:0000256" key="8">
    <source>
        <dbReference type="SAM" id="MobiDB-lite"/>
    </source>
</evidence>
<protein>
    <recommendedName>
        <fullName evidence="7">Ribosomal RNA small subunit methyltransferase H</fullName>
        <ecNumber evidence="7">2.1.1.199</ecNumber>
    </recommendedName>
    <alternativeName>
        <fullName evidence="7">16S rRNA m(4)C1402 methyltransferase</fullName>
    </alternativeName>
    <alternativeName>
        <fullName evidence="7">rRNA (cytosine-N(4)-)-methyltransferase RsmH</fullName>
    </alternativeName>
</protein>
<dbReference type="GO" id="GO:0071424">
    <property type="term" value="F:rRNA (cytosine-N4-)-methyltransferase activity"/>
    <property type="evidence" value="ECO:0007669"/>
    <property type="project" value="UniProtKB-UniRule"/>
</dbReference>
<dbReference type="InterPro" id="IPR029063">
    <property type="entry name" value="SAM-dependent_MTases_sf"/>
</dbReference>
<dbReference type="SUPFAM" id="SSF53335">
    <property type="entry name" value="S-adenosyl-L-methionine-dependent methyltransferases"/>
    <property type="match status" value="1"/>
</dbReference>
<evidence type="ECO:0000256" key="2">
    <source>
        <dbReference type="ARBA" id="ARBA00022490"/>
    </source>
</evidence>
<dbReference type="PANTHER" id="PTHR11265:SF0">
    <property type="entry name" value="12S RRNA N4-METHYLCYTIDINE METHYLTRANSFERASE"/>
    <property type="match status" value="1"/>
</dbReference>
<dbReference type="EC" id="2.1.1.199" evidence="7"/>
<evidence type="ECO:0000256" key="4">
    <source>
        <dbReference type="ARBA" id="ARBA00022603"/>
    </source>
</evidence>
<comment type="function">
    <text evidence="7">Specifically methylates the N4 position of cytidine in position 1402 (C1402) of 16S rRNA.</text>
</comment>
<comment type="caution">
    <text evidence="9">The sequence shown here is derived from an EMBL/GenBank/DDBJ whole genome shotgun (WGS) entry which is preliminary data.</text>
</comment>
<evidence type="ECO:0000313" key="10">
    <source>
        <dbReference type="EMBL" id="CDT48984.1"/>
    </source>
</evidence>
<dbReference type="Proteomes" id="UP000049077">
    <property type="component" value="Unassembled WGS sequence"/>
</dbReference>
<keyword evidence="11" id="KW-1185">Reference proteome</keyword>
<dbReference type="GO" id="GO:0070475">
    <property type="term" value="P:rRNA base methylation"/>
    <property type="evidence" value="ECO:0007669"/>
    <property type="project" value="UniProtKB-UniRule"/>
</dbReference>
<dbReference type="InterPro" id="IPR023397">
    <property type="entry name" value="SAM-dep_MeTrfase_MraW_recog"/>
</dbReference>
<feature type="binding site" evidence="7">
    <location>
        <position position="101"/>
    </location>
    <ligand>
        <name>S-adenosyl-L-methionine</name>
        <dbReference type="ChEBI" id="CHEBI:59789"/>
    </ligand>
</feature>
<dbReference type="Pfam" id="PF01795">
    <property type="entry name" value="Methyltransf_5"/>
    <property type="match status" value="1"/>
</dbReference>
<evidence type="ECO:0000313" key="9">
    <source>
        <dbReference type="EMBL" id="CDT19459.1"/>
    </source>
</evidence>
<dbReference type="SUPFAM" id="SSF81799">
    <property type="entry name" value="Putative methyltransferase TM0872, insert domain"/>
    <property type="match status" value="1"/>
</dbReference>
<name>A0A0T7CVE4_9VIBR</name>
<comment type="catalytic activity">
    <reaction evidence="7">
        <text>cytidine(1402) in 16S rRNA + S-adenosyl-L-methionine = N(4)-methylcytidine(1402) in 16S rRNA + S-adenosyl-L-homocysteine + H(+)</text>
        <dbReference type="Rhea" id="RHEA:42928"/>
        <dbReference type="Rhea" id="RHEA-COMP:10286"/>
        <dbReference type="Rhea" id="RHEA-COMP:10287"/>
        <dbReference type="ChEBI" id="CHEBI:15378"/>
        <dbReference type="ChEBI" id="CHEBI:57856"/>
        <dbReference type="ChEBI" id="CHEBI:59789"/>
        <dbReference type="ChEBI" id="CHEBI:74506"/>
        <dbReference type="ChEBI" id="CHEBI:82748"/>
        <dbReference type="EC" id="2.1.1.199"/>
    </reaction>
</comment>